<evidence type="ECO:0000313" key="11">
    <source>
        <dbReference type="EnsemblMetazoa" id="XP_011676992"/>
    </source>
</evidence>
<comment type="subcellular location">
    <subcellularLocation>
        <location evidence="1">Cell membrane</location>
        <topology evidence="1">Multi-pass membrane protein</topology>
    </subcellularLocation>
</comment>
<keyword evidence="2" id="KW-1003">Cell membrane</keyword>
<keyword evidence="5" id="KW-0297">G-protein coupled receptor</keyword>
<evidence type="ECO:0000259" key="10">
    <source>
        <dbReference type="PROSITE" id="PS50262"/>
    </source>
</evidence>
<keyword evidence="8" id="KW-0807">Transducer</keyword>
<dbReference type="RefSeq" id="XP_011676992.2">
    <property type="nucleotide sequence ID" value="XM_011678690.2"/>
</dbReference>
<evidence type="ECO:0000256" key="4">
    <source>
        <dbReference type="ARBA" id="ARBA00022989"/>
    </source>
</evidence>
<dbReference type="InterPro" id="IPR050569">
    <property type="entry name" value="TAAR"/>
</dbReference>
<feature type="domain" description="G-protein coupled receptors family 1 profile" evidence="10">
    <location>
        <begin position="8"/>
        <end position="280"/>
    </location>
</feature>
<evidence type="ECO:0000256" key="1">
    <source>
        <dbReference type="ARBA" id="ARBA00004651"/>
    </source>
</evidence>
<organism evidence="11 12">
    <name type="scientific">Strongylocentrotus purpuratus</name>
    <name type="common">Purple sea urchin</name>
    <dbReference type="NCBI Taxonomy" id="7668"/>
    <lineage>
        <taxon>Eukaryota</taxon>
        <taxon>Metazoa</taxon>
        <taxon>Echinodermata</taxon>
        <taxon>Eleutherozoa</taxon>
        <taxon>Echinozoa</taxon>
        <taxon>Echinoidea</taxon>
        <taxon>Euechinoidea</taxon>
        <taxon>Echinacea</taxon>
        <taxon>Camarodonta</taxon>
        <taxon>Echinidea</taxon>
        <taxon>Strongylocentrotidae</taxon>
        <taxon>Strongylocentrotus</taxon>
    </lineage>
</organism>
<dbReference type="EnsemblMetazoa" id="XM_011678690">
    <property type="protein sequence ID" value="XP_011676992"/>
    <property type="gene ID" value="LOC105444437"/>
</dbReference>
<dbReference type="GO" id="GO:0005886">
    <property type="term" value="C:plasma membrane"/>
    <property type="evidence" value="ECO:0000318"/>
    <property type="project" value="GO_Central"/>
</dbReference>
<reference evidence="11" key="2">
    <citation type="submission" date="2021-01" db="UniProtKB">
        <authorList>
            <consortium name="EnsemblMetazoa"/>
        </authorList>
    </citation>
    <scope>IDENTIFICATION</scope>
</reference>
<dbReference type="SUPFAM" id="SSF81321">
    <property type="entry name" value="Family A G protein-coupled receptor-like"/>
    <property type="match status" value="1"/>
</dbReference>
<keyword evidence="12" id="KW-1185">Reference proteome</keyword>
<dbReference type="Gene3D" id="1.20.1070.10">
    <property type="entry name" value="Rhodopsin 7-helix transmembrane proteins"/>
    <property type="match status" value="1"/>
</dbReference>
<feature type="transmembrane region" description="Helical" evidence="9">
    <location>
        <begin position="107"/>
        <end position="125"/>
    </location>
</feature>
<feature type="transmembrane region" description="Helical" evidence="9">
    <location>
        <begin position="260"/>
        <end position="281"/>
    </location>
</feature>
<dbReference type="AlphaFoldDB" id="A0A7M7HHK1"/>
<dbReference type="PROSITE" id="PS50262">
    <property type="entry name" value="G_PROTEIN_RECEP_F1_2"/>
    <property type="match status" value="1"/>
</dbReference>
<sequence length="327" mass="36776">MAVVTVVFNSFALVVLHRWRREFDDVSRIQYRSLAIANLVSGVLVGTFECMYSSPNSVSAAACIYVPFAYSFMVLNSTYHVALINLQRYLAVCYPFHYIRLVTVKRLTLLFISMEVLFFGISFVFSPGPGFPLTDFMTSWCRHRSIDYIEIDGATLGKSTFITFAVFGILFLIPFVSLTCMNIRLLVIATRASRQQEHVVSVGVRNDQESTNASSSTPGLKGLRTVLIITGLFYVSVIPVCVTFSAMASEASLSQQSYDILIFISNVVLMCSCWWNVPVYMSTSSLVSQRALELRKKWKCCKIVRHSNRIAYGDDLTLYNYSQTGLP</sequence>
<dbReference type="OMA" id="MANGEQS"/>
<dbReference type="InterPro" id="IPR000276">
    <property type="entry name" value="GPCR_Rhodpsn"/>
</dbReference>
<name>A0A7M7HHK1_STRPU</name>
<dbReference type="GO" id="GO:0007186">
    <property type="term" value="P:G protein-coupled receptor signaling pathway"/>
    <property type="evidence" value="ECO:0000318"/>
    <property type="project" value="GO_Central"/>
</dbReference>
<dbReference type="InParanoid" id="A0A7M7HHK1"/>
<keyword evidence="7" id="KW-0675">Receptor</keyword>
<dbReference type="Pfam" id="PF00001">
    <property type="entry name" value="7tm_1"/>
    <property type="match status" value="1"/>
</dbReference>
<dbReference type="GO" id="GO:0004930">
    <property type="term" value="F:G protein-coupled receptor activity"/>
    <property type="evidence" value="ECO:0000318"/>
    <property type="project" value="GO_Central"/>
</dbReference>
<dbReference type="PANTHER" id="PTHR24249">
    <property type="entry name" value="HISTAMINE RECEPTOR-RELATED G-PROTEIN COUPLED RECEPTOR"/>
    <property type="match status" value="1"/>
</dbReference>
<evidence type="ECO:0000313" key="12">
    <source>
        <dbReference type="Proteomes" id="UP000007110"/>
    </source>
</evidence>
<dbReference type="PANTHER" id="PTHR24249:SF411">
    <property type="entry name" value="G-PROTEIN COUPLED RECEPTORS FAMILY 1 PROFILE DOMAIN-CONTAINING PROTEIN"/>
    <property type="match status" value="1"/>
</dbReference>
<evidence type="ECO:0000256" key="8">
    <source>
        <dbReference type="ARBA" id="ARBA00023224"/>
    </source>
</evidence>
<keyword evidence="6 9" id="KW-0472">Membrane</keyword>
<accession>A0A7M7HHK1</accession>
<feature type="transmembrane region" description="Helical" evidence="9">
    <location>
        <begin position="161"/>
        <end position="187"/>
    </location>
</feature>
<dbReference type="GeneID" id="105444437"/>
<evidence type="ECO:0000256" key="3">
    <source>
        <dbReference type="ARBA" id="ARBA00022692"/>
    </source>
</evidence>
<evidence type="ECO:0000256" key="7">
    <source>
        <dbReference type="ARBA" id="ARBA00023170"/>
    </source>
</evidence>
<reference evidence="12" key="1">
    <citation type="submission" date="2015-02" db="EMBL/GenBank/DDBJ databases">
        <title>Genome sequencing for Strongylocentrotus purpuratus.</title>
        <authorList>
            <person name="Murali S."/>
            <person name="Liu Y."/>
            <person name="Vee V."/>
            <person name="English A."/>
            <person name="Wang M."/>
            <person name="Skinner E."/>
            <person name="Han Y."/>
            <person name="Muzny D.M."/>
            <person name="Worley K.C."/>
            <person name="Gibbs R.A."/>
        </authorList>
    </citation>
    <scope>NUCLEOTIDE SEQUENCE</scope>
</reference>
<evidence type="ECO:0000256" key="6">
    <source>
        <dbReference type="ARBA" id="ARBA00023136"/>
    </source>
</evidence>
<evidence type="ECO:0000256" key="9">
    <source>
        <dbReference type="SAM" id="Phobius"/>
    </source>
</evidence>
<feature type="transmembrane region" description="Helical" evidence="9">
    <location>
        <begin position="68"/>
        <end position="86"/>
    </location>
</feature>
<feature type="transmembrane region" description="Helical" evidence="9">
    <location>
        <begin position="226"/>
        <end position="248"/>
    </location>
</feature>
<dbReference type="FunCoup" id="A0A7M7HHK1">
    <property type="interactions" value="654"/>
</dbReference>
<dbReference type="KEGG" id="spu:105444437"/>
<dbReference type="InterPro" id="IPR017452">
    <property type="entry name" value="GPCR_Rhodpsn_7TM"/>
</dbReference>
<dbReference type="Proteomes" id="UP000007110">
    <property type="component" value="Unassembled WGS sequence"/>
</dbReference>
<evidence type="ECO:0000256" key="5">
    <source>
        <dbReference type="ARBA" id="ARBA00023040"/>
    </source>
</evidence>
<protein>
    <recommendedName>
        <fullName evidence="10">G-protein coupled receptors family 1 profile domain-containing protein</fullName>
    </recommendedName>
</protein>
<evidence type="ECO:0000256" key="2">
    <source>
        <dbReference type="ARBA" id="ARBA00022475"/>
    </source>
</evidence>
<dbReference type="CDD" id="cd00637">
    <property type="entry name" value="7tm_classA_rhodopsin-like"/>
    <property type="match status" value="1"/>
</dbReference>
<dbReference type="OrthoDB" id="6144223at2759"/>
<keyword evidence="4 9" id="KW-1133">Transmembrane helix</keyword>
<keyword evidence="3 9" id="KW-0812">Transmembrane</keyword>
<proteinExistence type="predicted"/>